<sequence length="144" mass="16923">MTRVFTVLGNTLWEFNDQPTDGNGKKLRPLKTKKRDRGEYGTAARKNDDDDDDDEEDEEDERKKRKEAAVKREWVVAELPVSFEAMHLVDEMGRRDRDRDELLSTRREWSRGRRGRAYDTWNGASIEKEEFEAAQILLQMSQGE</sequence>
<keyword evidence="3" id="KW-1185">Reference proteome</keyword>
<comment type="caution">
    <text evidence="2">The sequence shown here is derived from an EMBL/GenBank/DDBJ whole genome shotgun (WGS) entry which is preliminary data.</text>
</comment>
<feature type="compositionally biased region" description="Basic residues" evidence="1">
    <location>
        <begin position="25"/>
        <end position="35"/>
    </location>
</feature>
<accession>A0A9N9QC23</accession>
<dbReference type="Proteomes" id="UP000701801">
    <property type="component" value="Unassembled WGS sequence"/>
</dbReference>
<name>A0A9N9QC23_9HELO</name>
<reference evidence="2" key="1">
    <citation type="submission" date="2021-07" db="EMBL/GenBank/DDBJ databases">
        <authorList>
            <person name="Durling M."/>
        </authorList>
    </citation>
    <scope>NUCLEOTIDE SEQUENCE</scope>
</reference>
<organism evidence="2 3">
    <name type="scientific">Hymenoscyphus albidus</name>
    <dbReference type="NCBI Taxonomy" id="595503"/>
    <lineage>
        <taxon>Eukaryota</taxon>
        <taxon>Fungi</taxon>
        <taxon>Dikarya</taxon>
        <taxon>Ascomycota</taxon>
        <taxon>Pezizomycotina</taxon>
        <taxon>Leotiomycetes</taxon>
        <taxon>Helotiales</taxon>
        <taxon>Helotiaceae</taxon>
        <taxon>Hymenoscyphus</taxon>
    </lineage>
</organism>
<feature type="compositionally biased region" description="Acidic residues" evidence="1">
    <location>
        <begin position="49"/>
        <end position="60"/>
    </location>
</feature>
<feature type="region of interest" description="Disordered" evidence="1">
    <location>
        <begin position="13"/>
        <end position="68"/>
    </location>
</feature>
<dbReference type="AlphaFoldDB" id="A0A9N9QC23"/>
<dbReference type="EMBL" id="CAJVRM010000538">
    <property type="protein sequence ID" value="CAG8981901.1"/>
    <property type="molecule type" value="Genomic_DNA"/>
</dbReference>
<gene>
    <name evidence="2" type="ORF">HYALB_00013861</name>
</gene>
<protein>
    <submittedName>
        <fullName evidence="2">Uncharacterized protein</fullName>
    </submittedName>
</protein>
<evidence type="ECO:0000313" key="2">
    <source>
        <dbReference type="EMBL" id="CAG8981901.1"/>
    </source>
</evidence>
<evidence type="ECO:0000313" key="3">
    <source>
        <dbReference type="Proteomes" id="UP000701801"/>
    </source>
</evidence>
<evidence type="ECO:0000256" key="1">
    <source>
        <dbReference type="SAM" id="MobiDB-lite"/>
    </source>
</evidence>
<proteinExistence type="predicted"/>